<organism evidence="2 3">
    <name type="scientific">Stakelama sediminis</name>
    <dbReference type="NCBI Taxonomy" id="463200"/>
    <lineage>
        <taxon>Bacteria</taxon>
        <taxon>Pseudomonadati</taxon>
        <taxon>Pseudomonadota</taxon>
        <taxon>Alphaproteobacteria</taxon>
        <taxon>Sphingomonadales</taxon>
        <taxon>Sphingomonadaceae</taxon>
        <taxon>Stakelama</taxon>
    </lineage>
</organism>
<dbReference type="InterPro" id="IPR028098">
    <property type="entry name" value="Glyco_trans_4-like_N"/>
</dbReference>
<comment type="caution">
    <text evidence="2">The sequence shown here is derived from an EMBL/GenBank/DDBJ whole genome shotgun (WGS) entry which is preliminary data.</text>
</comment>
<dbReference type="PANTHER" id="PTHR45947:SF3">
    <property type="entry name" value="SULFOQUINOVOSYL TRANSFERASE SQD2"/>
    <property type="match status" value="1"/>
</dbReference>
<protein>
    <submittedName>
        <fullName evidence="2">Colanic acid biosynthesis glycosyl transferase WcaI</fullName>
    </submittedName>
</protein>
<dbReference type="GO" id="GO:0016758">
    <property type="term" value="F:hexosyltransferase activity"/>
    <property type="evidence" value="ECO:0007669"/>
    <property type="project" value="TreeGrafter"/>
</dbReference>
<keyword evidence="3" id="KW-1185">Reference proteome</keyword>
<dbReference type="AlphaFoldDB" id="A0A840Z3D4"/>
<dbReference type="SUPFAM" id="SSF53756">
    <property type="entry name" value="UDP-Glycosyltransferase/glycogen phosphorylase"/>
    <property type="match status" value="1"/>
</dbReference>
<keyword evidence="2" id="KW-0808">Transferase</keyword>
<dbReference type="RefSeq" id="WP_184006148.1">
    <property type="nucleotide sequence ID" value="NZ_BAABIF010000023.1"/>
</dbReference>
<gene>
    <name evidence="2" type="ORF">FHR23_003350</name>
</gene>
<name>A0A840Z3D4_9SPHN</name>
<dbReference type="NCBIfam" id="NF007640">
    <property type="entry name" value="PRK10307.1"/>
    <property type="match status" value="1"/>
</dbReference>
<dbReference type="EMBL" id="JACIJI010000019">
    <property type="protein sequence ID" value="MBB5720383.1"/>
    <property type="molecule type" value="Genomic_DNA"/>
</dbReference>
<sequence length="412" mass="45048">MRILFLGLNYAPEQVGIGLYSGDMVRDWASRGHAVRAVVAQPYYPAWRTFDRYRGGWRRDRDEQRVDVIRCPVYVPATPTGAKRILHYLSFLASATLPLLKASLGWRPDLVFTVAPSLIAAPLAWLAARLSGAKCWLHVQDFEIEAAFATGLVSKGGLVARIADTFERWTLHRFDRVSSISAQMCATLIAKGVTVERVYQLRNWADIDAIQPSDAPSPFRSEWSIDTPHVALYSGNIANKQGIEIVLEAAKLLRHRSDLTFVVCGDGPNRARLIEASADVPNIQFHDLQPRERLNALLSLATVHLLPQLADAADLVLPSKLTNMLASGRPVVATAAVGTGLANEIEGCGIVTEPGSAKDFACAITRLIEDTQLCTTLGHTARQRAKEHWAYEAILGALDGALSDLITPISPT</sequence>
<dbReference type="PANTHER" id="PTHR45947">
    <property type="entry name" value="SULFOQUINOVOSYL TRANSFERASE SQD2"/>
    <property type="match status" value="1"/>
</dbReference>
<evidence type="ECO:0000259" key="1">
    <source>
        <dbReference type="Pfam" id="PF13579"/>
    </source>
</evidence>
<evidence type="ECO:0000313" key="3">
    <source>
        <dbReference type="Proteomes" id="UP000554342"/>
    </source>
</evidence>
<accession>A0A840Z3D4</accession>
<dbReference type="CDD" id="cd03794">
    <property type="entry name" value="GT4_WbuB-like"/>
    <property type="match status" value="1"/>
</dbReference>
<dbReference type="Gene3D" id="3.40.50.2000">
    <property type="entry name" value="Glycogen Phosphorylase B"/>
    <property type="match status" value="2"/>
</dbReference>
<dbReference type="Proteomes" id="UP000554342">
    <property type="component" value="Unassembled WGS sequence"/>
</dbReference>
<proteinExistence type="predicted"/>
<dbReference type="Pfam" id="PF13579">
    <property type="entry name" value="Glyco_trans_4_4"/>
    <property type="match status" value="1"/>
</dbReference>
<feature type="domain" description="Glycosyltransferase subfamily 4-like N-terminal" evidence="1">
    <location>
        <begin position="16"/>
        <end position="204"/>
    </location>
</feature>
<evidence type="ECO:0000313" key="2">
    <source>
        <dbReference type="EMBL" id="MBB5720383.1"/>
    </source>
</evidence>
<reference evidence="2 3" key="1">
    <citation type="submission" date="2020-08" db="EMBL/GenBank/DDBJ databases">
        <title>Genomic Encyclopedia of Type Strains, Phase IV (KMG-IV): sequencing the most valuable type-strain genomes for metagenomic binning, comparative biology and taxonomic classification.</title>
        <authorList>
            <person name="Goeker M."/>
        </authorList>
    </citation>
    <scope>NUCLEOTIDE SEQUENCE [LARGE SCALE GENOMIC DNA]</scope>
    <source>
        <strain evidence="2 3">DSM 27203</strain>
    </source>
</reference>
<dbReference type="Pfam" id="PF13692">
    <property type="entry name" value="Glyco_trans_1_4"/>
    <property type="match status" value="1"/>
</dbReference>
<dbReference type="InterPro" id="IPR050194">
    <property type="entry name" value="Glycosyltransferase_grp1"/>
</dbReference>